<reference evidence="1" key="1">
    <citation type="journal article" date="2022" name="bioRxiv">
        <title>Population genetic analysis of Ophidiomyces ophidiicola, the causative agent of snake fungal disease, indicates recent introductions to the USA.</title>
        <authorList>
            <person name="Ladner J.T."/>
            <person name="Palmer J.M."/>
            <person name="Ettinger C.L."/>
            <person name="Stajich J.E."/>
            <person name="Farrell T.M."/>
            <person name="Glorioso B.M."/>
            <person name="Lawson B."/>
            <person name="Price S.J."/>
            <person name="Stengle A.G."/>
            <person name="Grear D.A."/>
            <person name="Lorch J.M."/>
        </authorList>
    </citation>
    <scope>NUCLEOTIDE SEQUENCE</scope>
    <source>
        <strain evidence="1">NWHC 24266-5</strain>
    </source>
</reference>
<evidence type="ECO:0000313" key="1">
    <source>
        <dbReference type="EMBL" id="KAI2383075.1"/>
    </source>
</evidence>
<comment type="caution">
    <text evidence="1">The sequence shown here is derived from an EMBL/GenBank/DDBJ whole genome shotgun (WGS) entry which is preliminary data.</text>
</comment>
<accession>A0ACB8UQW9</accession>
<protein>
    <submittedName>
        <fullName evidence="1">Uncharacterized protein</fullName>
    </submittedName>
</protein>
<sequence length="665" mass="74551">MARKPDISSYFSAVKGVETPAKDDPSQSAPSSPLSSCPSNLSSQDFLSPKTTRTSKRPPSPLKFNFQSRLLPLDDESINQDSKPNISSQHMSSFGTSLGSSQRVVKDGQVIVTGSDGEDTDSVCSVGSLDDMLDNFLRRDPPTLPPQTNNTRKRKLLTSPKYHFSLESLVADTLNDRKTEAKISELKMKLQSPVGNRDRSNPNRTPKQRSRMFREDILASAIGEESNTDTLQKLKNAVYRTEAFDQEKSWSFFSEKISPTTPPRFPEKSVSPGSWEAALKVPISRDRAMLSGLVGESLSNSVLPDEVLLWILQSCTSEPRDDIRFSFCSALKIAPANRIAQLFRPASIDRIFGDLGARQEALATEDIVVPTFLRSKCLSAGECKYILSVLDLISCLSPKLDSEARNHTLRVLLRLTLDESFMLDSLSSIATHRAITSLFGDTDIFVTDIDLYELSLHLFKTIRDVALQSQVLKHIRHPAPQIAVFRCRLAAAFFFDDETLLTKPMELVFDLTRMTSQLRDNRFKTNRPSSTGWQPFDYWELTSLISILDVAIDSGTGERTFPDKQSEAEFNRKVDKLAGQIKIIFSAIQDTGASHLKRSEAKEFLQALYYRLIYAVRTKPQPKVSWFLSPKGKNEIWSGIHKSENLMEKFLNQGRNNGSNKEGLK</sequence>
<gene>
    <name evidence="1" type="ORF">LOY88_005510</name>
</gene>
<organism evidence="1">
    <name type="scientific">Ophidiomyces ophidiicola</name>
    <dbReference type="NCBI Taxonomy" id="1387563"/>
    <lineage>
        <taxon>Eukaryota</taxon>
        <taxon>Fungi</taxon>
        <taxon>Dikarya</taxon>
        <taxon>Ascomycota</taxon>
        <taxon>Pezizomycotina</taxon>
        <taxon>Eurotiomycetes</taxon>
        <taxon>Eurotiomycetidae</taxon>
        <taxon>Onygenales</taxon>
        <taxon>Onygenaceae</taxon>
        <taxon>Ophidiomyces</taxon>
    </lineage>
</organism>
<dbReference type="EMBL" id="JALBCA010000100">
    <property type="protein sequence ID" value="KAI2383075.1"/>
    <property type="molecule type" value="Genomic_DNA"/>
</dbReference>
<proteinExistence type="predicted"/>
<name>A0ACB8UQW9_9EURO</name>